<dbReference type="PANTHER" id="PTHR46648">
    <property type="entry name" value="HIT FAMILY PROTEIN 1"/>
    <property type="match status" value="1"/>
</dbReference>
<evidence type="ECO:0000313" key="2">
    <source>
        <dbReference type="Proteomes" id="UP000199632"/>
    </source>
</evidence>
<dbReference type="RefSeq" id="WP_090794078.1">
    <property type="nucleotide sequence ID" value="NZ_BOND01000021.1"/>
</dbReference>
<dbReference type="InterPro" id="IPR036265">
    <property type="entry name" value="HIT-like_sf"/>
</dbReference>
<dbReference type="SUPFAM" id="SSF54197">
    <property type="entry name" value="HIT-like"/>
    <property type="match status" value="1"/>
</dbReference>
<keyword evidence="2" id="KW-1185">Reference proteome</keyword>
<protein>
    <submittedName>
        <fullName evidence="1">Diadenosine tetraphosphate (Ap4A) hydrolase</fullName>
    </submittedName>
</protein>
<dbReference type="EMBL" id="FNQB01000002">
    <property type="protein sequence ID" value="SDZ25492.1"/>
    <property type="molecule type" value="Genomic_DNA"/>
</dbReference>
<dbReference type="Gene3D" id="3.30.428.10">
    <property type="entry name" value="HIT-like"/>
    <property type="match status" value="1"/>
</dbReference>
<dbReference type="AlphaFoldDB" id="A0A1H3RI62"/>
<name>A0A1H3RI62_9ACTN</name>
<dbReference type="InterPro" id="IPR001310">
    <property type="entry name" value="Histidine_triad_HIT"/>
</dbReference>
<dbReference type="GO" id="GO:0009117">
    <property type="term" value="P:nucleotide metabolic process"/>
    <property type="evidence" value="ECO:0007669"/>
    <property type="project" value="TreeGrafter"/>
</dbReference>
<keyword evidence="1" id="KW-0378">Hydrolase</keyword>
<sequence>MDDCLICAKHRGEGPLVGPEIWRDDLVAVSHGSPGDDGVLLGYLFVETLRHAPYLDALTDVEAAAVGSAARRAAMAVRAELDPEHVFSAVIGRGIPHFHQHVFPRHRGVPEETPWHESAYAPEAPRGDLAEVTALADRLRRYFTGV</sequence>
<reference evidence="2" key="1">
    <citation type="submission" date="2016-10" db="EMBL/GenBank/DDBJ databases">
        <authorList>
            <person name="Varghese N."/>
            <person name="Submissions S."/>
        </authorList>
    </citation>
    <scope>NUCLEOTIDE SEQUENCE [LARGE SCALE GENOMIC DNA]</scope>
    <source>
        <strain evidence="2">DSM 44718</strain>
    </source>
</reference>
<accession>A0A1H3RI62</accession>
<proteinExistence type="predicted"/>
<dbReference type="GO" id="GO:0016787">
    <property type="term" value="F:hydrolase activity"/>
    <property type="evidence" value="ECO:0007669"/>
    <property type="project" value="UniProtKB-KW"/>
</dbReference>
<organism evidence="1 2">
    <name type="scientific">Asanoa ishikariensis</name>
    <dbReference type="NCBI Taxonomy" id="137265"/>
    <lineage>
        <taxon>Bacteria</taxon>
        <taxon>Bacillati</taxon>
        <taxon>Actinomycetota</taxon>
        <taxon>Actinomycetes</taxon>
        <taxon>Micromonosporales</taxon>
        <taxon>Micromonosporaceae</taxon>
        <taxon>Asanoa</taxon>
    </lineage>
</organism>
<gene>
    <name evidence="1" type="ORF">SAMN05421684_3864</name>
</gene>
<evidence type="ECO:0000313" key="1">
    <source>
        <dbReference type="EMBL" id="SDZ25492.1"/>
    </source>
</evidence>
<dbReference type="Proteomes" id="UP000199632">
    <property type="component" value="Unassembled WGS sequence"/>
</dbReference>
<dbReference type="OrthoDB" id="9784774at2"/>
<dbReference type="PANTHER" id="PTHR46648:SF1">
    <property type="entry name" value="ADENOSINE 5'-MONOPHOSPHORAMIDASE HNT1"/>
    <property type="match status" value="1"/>
</dbReference>
<dbReference type="STRING" id="137265.SAMN05421684_3864"/>